<gene>
    <name evidence="1" type="ORF">OnM2_076012</name>
</gene>
<evidence type="ECO:0000313" key="2">
    <source>
        <dbReference type="Proteomes" id="UP000286134"/>
    </source>
</evidence>
<reference evidence="1 2" key="1">
    <citation type="journal article" date="2018" name="BMC Genomics">
        <title>Comparative genome analyses reveal sequence features reflecting distinct modes of host-adaptation between dicot and monocot powdery mildew.</title>
        <authorList>
            <person name="Wu Y."/>
            <person name="Ma X."/>
            <person name="Pan Z."/>
            <person name="Kale S.D."/>
            <person name="Song Y."/>
            <person name="King H."/>
            <person name="Zhang Q."/>
            <person name="Presley C."/>
            <person name="Deng X."/>
            <person name="Wei C.I."/>
            <person name="Xiao S."/>
        </authorList>
    </citation>
    <scope>NUCLEOTIDE SEQUENCE [LARGE SCALE GENOMIC DNA]</scope>
    <source>
        <strain evidence="1">UMSG2</strain>
    </source>
</reference>
<sequence>MNPTRPNQTQIHSEVHRSYNDIASLTHAYNDEIKYSGETSDNFDNKFNIMDYCTRFGNPYQALHNAFPCMLQGIALTFYYNKYRGPEYQRYNLNRWNEITFQDINDSNTDKNPIEQITILLITLDKIQKTLSTEWQSEAIMHNKIKGHDFYL</sequence>
<proteinExistence type="predicted"/>
<dbReference type="AlphaFoldDB" id="A0A420HIB8"/>
<dbReference type="EMBL" id="MCFK01007659">
    <property type="protein sequence ID" value="RKF57128.1"/>
    <property type="molecule type" value="Genomic_DNA"/>
</dbReference>
<name>A0A420HIB8_9PEZI</name>
<evidence type="ECO:0000313" key="1">
    <source>
        <dbReference type="EMBL" id="RKF57128.1"/>
    </source>
</evidence>
<accession>A0A420HIB8</accession>
<organism evidence="1 2">
    <name type="scientific">Erysiphe neolycopersici</name>
    <dbReference type="NCBI Taxonomy" id="212602"/>
    <lineage>
        <taxon>Eukaryota</taxon>
        <taxon>Fungi</taxon>
        <taxon>Dikarya</taxon>
        <taxon>Ascomycota</taxon>
        <taxon>Pezizomycotina</taxon>
        <taxon>Leotiomycetes</taxon>
        <taxon>Erysiphales</taxon>
        <taxon>Erysiphaceae</taxon>
        <taxon>Erysiphe</taxon>
    </lineage>
</organism>
<comment type="caution">
    <text evidence="1">The sequence shown here is derived from an EMBL/GenBank/DDBJ whole genome shotgun (WGS) entry which is preliminary data.</text>
</comment>
<protein>
    <submittedName>
        <fullName evidence="1">Uncharacterized protein</fullName>
    </submittedName>
</protein>
<dbReference type="OrthoDB" id="3599542at2759"/>
<keyword evidence="2" id="KW-1185">Reference proteome</keyword>
<dbReference type="Proteomes" id="UP000286134">
    <property type="component" value="Unassembled WGS sequence"/>
</dbReference>